<name>A0A9P0MEW2_ACAOB</name>
<reference evidence="1" key="1">
    <citation type="submission" date="2022-03" db="EMBL/GenBank/DDBJ databases">
        <authorList>
            <person name="Sayadi A."/>
        </authorList>
    </citation>
    <scope>NUCLEOTIDE SEQUENCE</scope>
</reference>
<accession>A0A9P0MEW2</accession>
<dbReference type="EMBL" id="CAKOFQ010008237">
    <property type="protein sequence ID" value="CAH2012910.1"/>
    <property type="molecule type" value="Genomic_DNA"/>
</dbReference>
<evidence type="ECO:0000313" key="1">
    <source>
        <dbReference type="EMBL" id="CAH2012910.1"/>
    </source>
</evidence>
<comment type="caution">
    <text evidence="1">The sequence shown here is derived from an EMBL/GenBank/DDBJ whole genome shotgun (WGS) entry which is preliminary data.</text>
</comment>
<dbReference type="Proteomes" id="UP001152888">
    <property type="component" value="Unassembled WGS sequence"/>
</dbReference>
<proteinExistence type="predicted"/>
<dbReference type="AlphaFoldDB" id="A0A9P0MEW2"/>
<keyword evidence="2" id="KW-1185">Reference proteome</keyword>
<protein>
    <submittedName>
        <fullName evidence="1">Uncharacterized protein</fullName>
    </submittedName>
</protein>
<gene>
    <name evidence="1" type="ORF">ACAOBT_LOCUS33091</name>
</gene>
<sequence length="31" mass="3718">MIQIMIQLIKNALLSNSSNNNTYHEFYFEKI</sequence>
<organism evidence="1 2">
    <name type="scientific">Acanthoscelides obtectus</name>
    <name type="common">Bean weevil</name>
    <name type="synonym">Bruchus obtectus</name>
    <dbReference type="NCBI Taxonomy" id="200917"/>
    <lineage>
        <taxon>Eukaryota</taxon>
        <taxon>Metazoa</taxon>
        <taxon>Ecdysozoa</taxon>
        <taxon>Arthropoda</taxon>
        <taxon>Hexapoda</taxon>
        <taxon>Insecta</taxon>
        <taxon>Pterygota</taxon>
        <taxon>Neoptera</taxon>
        <taxon>Endopterygota</taxon>
        <taxon>Coleoptera</taxon>
        <taxon>Polyphaga</taxon>
        <taxon>Cucujiformia</taxon>
        <taxon>Chrysomeloidea</taxon>
        <taxon>Chrysomelidae</taxon>
        <taxon>Bruchinae</taxon>
        <taxon>Bruchini</taxon>
        <taxon>Acanthoscelides</taxon>
    </lineage>
</organism>
<evidence type="ECO:0000313" key="2">
    <source>
        <dbReference type="Proteomes" id="UP001152888"/>
    </source>
</evidence>